<evidence type="ECO:0000256" key="1">
    <source>
        <dbReference type="ARBA" id="ARBA00005194"/>
    </source>
</evidence>
<dbReference type="Pfam" id="PF00109">
    <property type="entry name" value="ketoacyl-synt"/>
    <property type="match status" value="1"/>
</dbReference>
<dbReference type="FunFam" id="3.40.47.10:FF:000009">
    <property type="entry name" value="3-oxoacyl-[acyl-carrier-protein] synthase 2"/>
    <property type="match status" value="1"/>
</dbReference>
<dbReference type="InterPro" id="IPR018201">
    <property type="entry name" value="Ketoacyl_synth_AS"/>
</dbReference>
<dbReference type="EMBL" id="DXBE01000060">
    <property type="protein sequence ID" value="HIZ69827.1"/>
    <property type="molecule type" value="Genomic_DNA"/>
</dbReference>
<feature type="active site" description="For beta-ketoacyl synthase activity" evidence="12">
    <location>
        <position position="166"/>
    </location>
</feature>
<keyword evidence="8" id="KW-0443">Lipid metabolism</keyword>
<evidence type="ECO:0000256" key="3">
    <source>
        <dbReference type="ARBA" id="ARBA00012356"/>
    </source>
</evidence>
<dbReference type="PIRSF" id="PIRSF000447">
    <property type="entry name" value="KAS_II"/>
    <property type="match status" value="1"/>
</dbReference>
<feature type="domain" description="Ketosynthase family 3 (KS3)" evidence="14">
    <location>
        <begin position="3"/>
        <end position="417"/>
    </location>
</feature>
<dbReference type="PANTHER" id="PTHR11712">
    <property type="entry name" value="POLYKETIDE SYNTHASE-RELATED"/>
    <property type="match status" value="1"/>
</dbReference>
<reference evidence="15" key="2">
    <citation type="submission" date="2021-04" db="EMBL/GenBank/DDBJ databases">
        <authorList>
            <person name="Gilroy R."/>
        </authorList>
    </citation>
    <scope>NUCLEOTIDE SEQUENCE</scope>
    <source>
        <strain evidence="15">ChiHecec3B27-8219</strain>
    </source>
</reference>
<dbReference type="InterPro" id="IPR017568">
    <property type="entry name" value="3-oxoacyl-ACP_synth-2"/>
</dbReference>
<dbReference type="InterPro" id="IPR014030">
    <property type="entry name" value="Ketoacyl_synth_N"/>
</dbReference>
<keyword evidence="10 11" id="KW-0012">Acyltransferase</keyword>
<comment type="function">
    <text evidence="11">Involved in the type II fatty acid elongation cycle. Catalyzes the elongation of a wide range of acyl-ACP by the addition of two carbons from malonyl-ACP to an acyl acceptor. Can efficiently catalyze the conversion of palmitoleoyl-ACP (cis-hexadec-9-enoyl-ACP) to cis-vaccenoyl-ACP (cis-octadec-11-enoyl-ACP), an essential step in the thermal regulation of fatty acid composition.</text>
</comment>
<dbReference type="InterPro" id="IPR016039">
    <property type="entry name" value="Thiolase-like"/>
</dbReference>
<dbReference type="PROSITE" id="PS00606">
    <property type="entry name" value="KS3_1"/>
    <property type="match status" value="1"/>
</dbReference>
<keyword evidence="5 11" id="KW-0444">Lipid biosynthesis</keyword>
<evidence type="ECO:0000256" key="5">
    <source>
        <dbReference type="ARBA" id="ARBA00022516"/>
    </source>
</evidence>
<proteinExistence type="inferred from homology"/>
<dbReference type="Gene3D" id="3.40.47.10">
    <property type="match status" value="1"/>
</dbReference>
<dbReference type="InterPro" id="IPR020841">
    <property type="entry name" value="PKS_Beta-ketoAc_synthase_dom"/>
</dbReference>
<dbReference type="SUPFAM" id="SSF53901">
    <property type="entry name" value="Thiolase-like"/>
    <property type="match status" value="2"/>
</dbReference>
<protein>
    <recommendedName>
        <fullName evidence="4 11">3-oxoacyl-[acyl-carrier-protein] synthase 2</fullName>
        <ecNumber evidence="3 11">2.3.1.179</ecNumber>
    </recommendedName>
</protein>
<dbReference type="InterPro" id="IPR000794">
    <property type="entry name" value="Beta-ketoacyl_synthase"/>
</dbReference>
<keyword evidence="9 11" id="KW-0275">Fatty acid biosynthesis</keyword>
<evidence type="ECO:0000256" key="12">
    <source>
        <dbReference type="PIRSR" id="PIRSR000447-1"/>
    </source>
</evidence>
<evidence type="ECO:0000256" key="4">
    <source>
        <dbReference type="ARBA" id="ARBA00014657"/>
    </source>
</evidence>
<evidence type="ECO:0000256" key="13">
    <source>
        <dbReference type="RuleBase" id="RU003694"/>
    </source>
</evidence>
<dbReference type="NCBIfam" id="TIGR03150">
    <property type="entry name" value="fabF"/>
    <property type="match status" value="1"/>
</dbReference>
<evidence type="ECO:0000256" key="2">
    <source>
        <dbReference type="ARBA" id="ARBA00008467"/>
    </source>
</evidence>
<keyword evidence="6 11" id="KW-0808">Transferase</keyword>
<dbReference type="Proteomes" id="UP000824055">
    <property type="component" value="Unassembled WGS sequence"/>
</dbReference>
<evidence type="ECO:0000256" key="8">
    <source>
        <dbReference type="ARBA" id="ARBA00023098"/>
    </source>
</evidence>
<evidence type="ECO:0000313" key="15">
    <source>
        <dbReference type="EMBL" id="HIZ69827.1"/>
    </source>
</evidence>
<accession>A0A9D2FZU2</accession>
<dbReference type="CDD" id="cd00834">
    <property type="entry name" value="KAS_I_II"/>
    <property type="match status" value="1"/>
</dbReference>
<evidence type="ECO:0000256" key="9">
    <source>
        <dbReference type="ARBA" id="ARBA00023160"/>
    </source>
</evidence>
<dbReference type="InterPro" id="IPR014031">
    <property type="entry name" value="Ketoacyl_synth_C"/>
</dbReference>
<evidence type="ECO:0000256" key="10">
    <source>
        <dbReference type="ARBA" id="ARBA00023315"/>
    </source>
</evidence>
<dbReference type="PROSITE" id="PS52004">
    <property type="entry name" value="KS3_2"/>
    <property type="match status" value="1"/>
</dbReference>
<evidence type="ECO:0000259" key="14">
    <source>
        <dbReference type="PROSITE" id="PS52004"/>
    </source>
</evidence>
<comment type="pathway">
    <text evidence="1 11">Lipid metabolism; fatty acid biosynthesis.</text>
</comment>
<dbReference type="SMART" id="SM00825">
    <property type="entry name" value="PKS_KS"/>
    <property type="match status" value="1"/>
</dbReference>
<evidence type="ECO:0000256" key="7">
    <source>
        <dbReference type="ARBA" id="ARBA00022832"/>
    </source>
</evidence>
<dbReference type="GO" id="GO:0005829">
    <property type="term" value="C:cytosol"/>
    <property type="evidence" value="ECO:0007669"/>
    <property type="project" value="TreeGrafter"/>
</dbReference>
<organism evidence="15 16">
    <name type="scientific">Candidatus Prevotella avicola</name>
    <dbReference type="NCBI Taxonomy" id="2838738"/>
    <lineage>
        <taxon>Bacteria</taxon>
        <taxon>Pseudomonadati</taxon>
        <taxon>Bacteroidota</taxon>
        <taxon>Bacteroidia</taxon>
        <taxon>Bacteroidales</taxon>
        <taxon>Prevotellaceae</taxon>
        <taxon>Prevotella</taxon>
    </lineage>
</organism>
<dbReference type="EC" id="2.3.1.179" evidence="3 11"/>
<comment type="catalytic activity">
    <reaction evidence="11">
        <text>a fatty acyl-[ACP] + malonyl-[ACP] + H(+) = a 3-oxoacyl-[ACP] + holo-[ACP] + CO2</text>
        <dbReference type="Rhea" id="RHEA:22836"/>
        <dbReference type="Rhea" id="RHEA-COMP:9623"/>
        <dbReference type="Rhea" id="RHEA-COMP:9685"/>
        <dbReference type="Rhea" id="RHEA-COMP:9916"/>
        <dbReference type="Rhea" id="RHEA-COMP:14125"/>
        <dbReference type="ChEBI" id="CHEBI:15378"/>
        <dbReference type="ChEBI" id="CHEBI:16526"/>
        <dbReference type="ChEBI" id="CHEBI:64479"/>
        <dbReference type="ChEBI" id="CHEBI:78449"/>
        <dbReference type="ChEBI" id="CHEBI:78776"/>
        <dbReference type="ChEBI" id="CHEBI:138651"/>
    </reaction>
</comment>
<reference evidence="15" key="1">
    <citation type="journal article" date="2021" name="PeerJ">
        <title>Extensive microbial diversity within the chicken gut microbiome revealed by metagenomics and culture.</title>
        <authorList>
            <person name="Gilroy R."/>
            <person name="Ravi A."/>
            <person name="Getino M."/>
            <person name="Pursley I."/>
            <person name="Horton D.L."/>
            <person name="Alikhan N.F."/>
            <person name="Baker D."/>
            <person name="Gharbi K."/>
            <person name="Hall N."/>
            <person name="Watson M."/>
            <person name="Adriaenssens E.M."/>
            <person name="Foster-Nyarko E."/>
            <person name="Jarju S."/>
            <person name="Secka A."/>
            <person name="Antonio M."/>
            <person name="Oren A."/>
            <person name="Chaudhuri R.R."/>
            <person name="La Ragione R."/>
            <person name="Hildebrand F."/>
            <person name="Pallen M.J."/>
        </authorList>
    </citation>
    <scope>NUCLEOTIDE SEQUENCE</scope>
    <source>
        <strain evidence="15">ChiHecec3B27-8219</strain>
    </source>
</reference>
<dbReference type="NCBIfam" id="NF005589">
    <property type="entry name" value="PRK07314.1"/>
    <property type="match status" value="1"/>
</dbReference>
<dbReference type="GO" id="GO:0006633">
    <property type="term" value="P:fatty acid biosynthetic process"/>
    <property type="evidence" value="ECO:0007669"/>
    <property type="project" value="UniProtKB-UniRule"/>
</dbReference>
<dbReference type="PANTHER" id="PTHR11712:SF336">
    <property type="entry name" value="3-OXOACYL-[ACYL-CARRIER-PROTEIN] SYNTHASE, MITOCHONDRIAL"/>
    <property type="match status" value="1"/>
</dbReference>
<comment type="catalytic activity">
    <reaction evidence="11">
        <text>(9Z)-hexadecenoyl-[ACP] + malonyl-[ACP] + H(+) = 3-oxo-(11Z)-octadecenoyl-[ACP] + holo-[ACP] + CO2</text>
        <dbReference type="Rhea" id="RHEA:55040"/>
        <dbReference type="Rhea" id="RHEA-COMP:9623"/>
        <dbReference type="Rhea" id="RHEA-COMP:9685"/>
        <dbReference type="Rhea" id="RHEA-COMP:10800"/>
        <dbReference type="Rhea" id="RHEA-COMP:14074"/>
        <dbReference type="ChEBI" id="CHEBI:15378"/>
        <dbReference type="ChEBI" id="CHEBI:16526"/>
        <dbReference type="ChEBI" id="CHEBI:64479"/>
        <dbReference type="ChEBI" id="CHEBI:78449"/>
        <dbReference type="ChEBI" id="CHEBI:83989"/>
        <dbReference type="ChEBI" id="CHEBI:138538"/>
        <dbReference type="EC" id="2.3.1.179"/>
    </reaction>
</comment>
<evidence type="ECO:0000313" key="16">
    <source>
        <dbReference type="Proteomes" id="UP000824055"/>
    </source>
</evidence>
<comment type="caution">
    <text evidence="15">The sequence shown here is derived from an EMBL/GenBank/DDBJ whole genome shotgun (WGS) entry which is preliminary data.</text>
</comment>
<sequence length="420" mass="45047">MELKRVVVTGLGAVTPVGNTPEETWNNLVAGKSGAAPITLFDCSKFKTQFACEVKGLDFNAYIDRKEARKLDRYTQLAMISAIQGIKDSGLDLEKEDKNRIGVVYGVGIGGIKTFEDEVVYYGLHKEDGPKFSPFFIPKMIADIASGHISIHFGFHGPNYTTTSACASSSNALADAFNLIRLGKANVMVSGGAEAALCACGVGGFNAMKALSTRNDDPEHASRPFSASRDGFVMGEGAGCLILEELEHAKARGAKIYAEMIGEGESADAYHITASHPEGLGAKLVMLNALEDAGLKPEDVDYINVHGTSTHVGDISEAKAIKEVFGEHAYKLNISSTKSMTGHLLGAAGAVEAMVCVLSVKNDIVPPTINHQEDDKDEEIDYNMNFTFNEAQKRTVRVALSNTFGFGGHNCCVVFKKYEA</sequence>
<evidence type="ECO:0000256" key="6">
    <source>
        <dbReference type="ARBA" id="ARBA00022679"/>
    </source>
</evidence>
<dbReference type="GO" id="GO:0004315">
    <property type="term" value="F:3-oxoacyl-[acyl-carrier-protein] synthase activity"/>
    <property type="evidence" value="ECO:0007669"/>
    <property type="project" value="UniProtKB-UniRule"/>
</dbReference>
<keyword evidence="7" id="KW-0276">Fatty acid metabolism</keyword>
<evidence type="ECO:0000256" key="11">
    <source>
        <dbReference type="PIRNR" id="PIRNR000447"/>
    </source>
</evidence>
<gene>
    <name evidence="15" type="primary">fabF</name>
    <name evidence="15" type="ORF">H9966_08120</name>
</gene>
<dbReference type="AlphaFoldDB" id="A0A9D2FZU2"/>
<dbReference type="Pfam" id="PF02801">
    <property type="entry name" value="Ketoacyl-synt_C"/>
    <property type="match status" value="1"/>
</dbReference>
<name>A0A9D2FZU2_9BACT</name>
<comment type="similarity">
    <text evidence="2 11 13">Belongs to the thiolase-like superfamily. Beta-ketoacyl-ACP synthases family.</text>
</comment>